<dbReference type="PANTHER" id="PTHR23416:SF23">
    <property type="entry name" value="ACETYLTRANSFERASE C18B11.09C-RELATED"/>
    <property type="match status" value="1"/>
</dbReference>
<gene>
    <name evidence="3" type="ORF">RM545_12170</name>
</gene>
<proteinExistence type="inferred from homology"/>
<protein>
    <submittedName>
        <fullName evidence="3">WcaF family extracellular polysaccharide biosynthesis acetyltransferase</fullName>
    </submittedName>
</protein>
<dbReference type="InterPro" id="IPR051159">
    <property type="entry name" value="Hexapeptide_acetyltransf"/>
</dbReference>
<keyword evidence="2" id="KW-0808">Transferase</keyword>
<comment type="caution">
    <text evidence="3">The sequence shown here is derived from an EMBL/GenBank/DDBJ whole genome shotgun (WGS) entry which is preliminary data.</text>
</comment>
<evidence type="ECO:0000313" key="4">
    <source>
        <dbReference type="Proteomes" id="UP001245285"/>
    </source>
</evidence>
<name>A0ABU3CM67_9FLAO</name>
<accession>A0ABU3CM67</accession>
<dbReference type="EMBL" id="JAVRHO010000016">
    <property type="protein sequence ID" value="MDT0647448.1"/>
    <property type="molecule type" value="Genomic_DNA"/>
</dbReference>
<dbReference type="NCBIfam" id="NF007797">
    <property type="entry name" value="PRK10502.1"/>
    <property type="match status" value="1"/>
</dbReference>
<keyword evidence="4" id="KW-1185">Reference proteome</keyword>
<reference evidence="3 4" key="1">
    <citation type="submission" date="2023-09" db="EMBL/GenBank/DDBJ databases">
        <authorList>
            <person name="Rey-Velasco X."/>
        </authorList>
    </citation>
    <scope>NUCLEOTIDE SEQUENCE [LARGE SCALE GENOMIC DNA]</scope>
    <source>
        <strain evidence="3 4">F260</strain>
    </source>
</reference>
<dbReference type="RefSeq" id="WP_311495554.1">
    <property type="nucleotide sequence ID" value="NZ_JAVRHO010000016.1"/>
</dbReference>
<dbReference type="CDD" id="cd05825">
    <property type="entry name" value="LbH_wcaF_like"/>
    <property type="match status" value="1"/>
</dbReference>
<dbReference type="InterPro" id="IPR011004">
    <property type="entry name" value="Trimer_LpxA-like_sf"/>
</dbReference>
<organism evidence="3 4">
    <name type="scientific">Autumnicola lenta</name>
    <dbReference type="NCBI Taxonomy" id="3075593"/>
    <lineage>
        <taxon>Bacteria</taxon>
        <taxon>Pseudomonadati</taxon>
        <taxon>Bacteroidota</taxon>
        <taxon>Flavobacteriia</taxon>
        <taxon>Flavobacteriales</taxon>
        <taxon>Flavobacteriaceae</taxon>
        <taxon>Autumnicola</taxon>
    </lineage>
</organism>
<evidence type="ECO:0000313" key="3">
    <source>
        <dbReference type="EMBL" id="MDT0647448.1"/>
    </source>
</evidence>
<dbReference type="Gene3D" id="2.160.10.10">
    <property type="entry name" value="Hexapeptide repeat proteins"/>
    <property type="match status" value="1"/>
</dbReference>
<evidence type="ECO:0000256" key="1">
    <source>
        <dbReference type="ARBA" id="ARBA00007274"/>
    </source>
</evidence>
<evidence type="ECO:0000256" key="2">
    <source>
        <dbReference type="ARBA" id="ARBA00022679"/>
    </source>
</evidence>
<comment type="similarity">
    <text evidence="1">Belongs to the transferase hexapeptide repeat family.</text>
</comment>
<dbReference type="SUPFAM" id="SSF51161">
    <property type="entry name" value="Trimeric LpxA-like enzymes"/>
    <property type="match status" value="1"/>
</dbReference>
<dbReference type="PANTHER" id="PTHR23416">
    <property type="entry name" value="SIALIC ACID SYNTHASE-RELATED"/>
    <property type="match status" value="1"/>
</dbReference>
<dbReference type="Proteomes" id="UP001245285">
    <property type="component" value="Unassembled WGS sequence"/>
</dbReference>
<sequence length="194" mass="21386">MKTNLSTYDNSWYQPGGKFKTTLWYFVNVFFFLNPLNPVSGIKVKLLRLFGAKIGEGVVIKPGVNIKYPWKLEIGDHCWIGEKVWIDNLGHVKIGSNVCLSQGAMLLCGNHNYKKSSFDLIVKKINLEDGVWIGAQSVVCPGVTCNSHSILAVNSVANKDLEAYSIYQGNPAVEVRERVIGYEEIASSAGASSQ</sequence>